<evidence type="ECO:0000313" key="3">
    <source>
        <dbReference type="RefSeq" id="XP_009796141.1"/>
    </source>
</evidence>
<accession>A0A1U7Y2G6</accession>
<dbReference type="Pfam" id="PF22936">
    <property type="entry name" value="Pol_BBD"/>
    <property type="match status" value="1"/>
</dbReference>
<dbReference type="RefSeq" id="XP_009796141.1">
    <property type="nucleotide sequence ID" value="XM_009797839.1"/>
</dbReference>
<protein>
    <submittedName>
        <fullName evidence="3">Uncharacterized protein LOC104242758</fullName>
    </submittedName>
</protein>
<organism evidence="2 3">
    <name type="scientific">Nicotiana sylvestris</name>
    <name type="common">Wood tobacco</name>
    <name type="synonym">South American tobacco</name>
    <dbReference type="NCBI Taxonomy" id="4096"/>
    <lineage>
        <taxon>Eukaryota</taxon>
        <taxon>Viridiplantae</taxon>
        <taxon>Streptophyta</taxon>
        <taxon>Embryophyta</taxon>
        <taxon>Tracheophyta</taxon>
        <taxon>Spermatophyta</taxon>
        <taxon>Magnoliopsida</taxon>
        <taxon>eudicotyledons</taxon>
        <taxon>Gunneridae</taxon>
        <taxon>Pentapetalae</taxon>
        <taxon>asterids</taxon>
        <taxon>lamiids</taxon>
        <taxon>Solanales</taxon>
        <taxon>Solanaceae</taxon>
        <taxon>Nicotianoideae</taxon>
        <taxon>Nicotianeae</taxon>
        <taxon>Nicotiana</taxon>
    </lineage>
</organism>
<feature type="domain" description="Retrovirus-related Pol polyprotein from transposon TNT 1-94-like beta-barrel" evidence="1">
    <location>
        <begin position="10"/>
        <end position="88"/>
    </location>
</feature>
<sequence>MASINFERDWIVDSGCGHHLSRNKSKFYTFREYMGHNIIVTSDNTVHNVEKKGTVVINDKQTDTITLNIVFHVPGMKKNLFLVANAVDARNYLLFGPHDVKFLRNIKVIMAIITHSAQVRSFQQVCGVQRNS</sequence>
<proteinExistence type="predicted"/>
<dbReference type="AlphaFoldDB" id="A0A1U7Y2G6"/>
<evidence type="ECO:0000259" key="1">
    <source>
        <dbReference type="Pfam" id="PF22936"/>
    </source>
</evidence>
<gene>
    <name evidence="3" type="primary">LOC104242758</name>
</gene>
<dbReference type="eggNOG" id="ENOG502T1F1">
    <property type="taxonomic scope" value="Eukaryota"/>
</dbReference>
<reference evidence="2" key="1">
    <citation type="journal article" date="2013" name="Genome Biol.">
        <title>Reference genomes and transcriptomes of Nicotiana sylvestris and Nicotiana tomentosiformis.</title>
        <authorList>
            <person name="Sierro N."/>
            <person name="Battey J.N."/>
            <person name="Ouadi S."/>
            <person name="Bovet L."/>
            <person name="Goepfert S."/>
            <person name="Bakaher N."/>
            <person name="Peitsch M.C."/>
            <person name="Ivanov N.V."/>
        </authorList>
    </citation>
    <scope>NUCLEOTIDE SEQUENCE [LARGE SCALE GENOMIC DNA]</scope>
</reference>
<dbReference type="Proteomes" id="UP000189701">
    <property type="component" value="Unplaced"/>
</dbReference>
<reference evidence="3" key="2">
    <citation type="submission" date="2025-08" db="UniProtKB">
        <authorList>
            <consortium name="RefSeq"/>
        </authorList>
    </citation>
    <scope>IDENTIFICATION</scope>
    <source>
        <tissue evidence="3">Leaf</tissue>
    </source>
</reference>
<name>A0A1U7Y2G6_NICSY</name>
<keyword evidence="2" id="KW-1185">Reference proteome</keyword>
<dbReference type="InterPro" id="IPR054722">
    <property type="entry name" value="PolX-like_BBD"/>
</dbReference>
<evidence type="ECO:0000313" key="2">
    <source>
        <dbReference type="Proteomes" id="UP000189701"/>
    </source>
</evidence>